<comment type="caution">
    <text evidence="2">The sequence shown here is derived from an EMBL/GenBank/DDBJ whole genome shotgun (WGS) entry which is preliminary data.</text>
</comment>
<gene>
    <name evidence="2" type="ORF">ACFQSB_13010</name>
</gene>
<dbReference type="RefSeq" id="WP_380826556.1">
    <property type="nucleotide sequence ID" value="NZ_JBHTCG010000007.1"/>
</dbReference>
<name>A0ABW2P2C2_9ACTN</name>
<evidence type="ECO:0000256" key="1">
    <source>
        <dbReference type="SAM" id="SignalP"/>
    </source>
</evidence>
<dbReference type="EMBL" id="JBHTCG010000007">
    <property type="protein sequence ID" value="MFC7383133.1"/>
    <property type="molecule type" value="Genomic_DNA"/>
</dbReference>
<keyword evidence="3" id="KW-1185">Reference proteome</keyword>
<sequence>MARCLVLLSVAACAGPGAARNPQAVRLIAPPGDGGRQSLTLRRTVQGMPYLFGSFAVCLDRAGAAEVTGVRFENSRGGLAVQEFALRPFYRGFGEDGVGWGEPVGLRQRGVSTASRTVTQVCLPEDYSRVEFSEVVLQISRPTATSAWSPGFVITYDSGGAEGTFRIPFGITLCAPSDRTLPNCRPDA</sequence>
<evidence type="ECO:0000313" key="3">
    <source>
        <dbReference type="Proteomes" id="UP001596496"/>
    </source>
</evidence>
<feature type="chain" id="PRO_5045968225" description="Lipoprotein" evidence="1">
    <location>
        <begin position="20"/>
        <end position="188"/>
    </location>
</feature>
<dbReference type="Proteomes" id="UP001596496">
    <property type="component" value="Unassembled WGS sequence"/>
</dbReference>
<evidence type="ECO:0008006" key="4">
    <source>
        <dbReference type="Google" id="ProtNLM"/>
    </source>
</evidence>
<keyword evidence="1" id="KW-0732">Signal</keyword>
<evidence type="ECO:0000313" key="2">
    <source>
        <dbReference type="EMBL" id="MFC7383133.1"/>
    </source>
</evidence>
<feature type="signal peptide" evidence="1">
    <location>
        <begin position="1"/>
        <end position="19"/>
    </location>
</feature>
<organism evidence="2 3">
    <name type="scientific">Sphaerisporangium rhizosphaerae</name>
    <dbReference type="NCBI Taxonomy" id="2269375"/>
    <lineage>
        <taxon>Bacteria</taxon>
        <taxon>Bacillati</taxon>
        <taxon>Actinomycetota</taxon>
        <taxon>Actinomycetes</taxon>
        <taxon>Streptosporangiales</taxon>
        <taxon>Streptosporangiaceae</taxon>
        <taxon>Sphaerisporangium</taxon>
    </lineage>
</organism>
<proteinExistence type="predicted"/>
<reference evidence="3" key="1">
    <citation type="journal article" date="2019" name="Int. J. Syst. Evol. Microbiol.">
        <title>The Global Catalogue of Microorganisms (GCM) 10K type strain sequencing project: providing services to taxonomists for standard genome sequencing and annotation.</title>
        <authorList>
            <consortium name="The Broad Institute Genomics Platform"/>
            <consortium name="The Broad Institute Genome Sequencing Center for Infectious Disease"/>
            <person name="Wu L."/>
            <person name="Ma J."/>
        </authorList>
    </citation>
    <scope>NUCLEOTIDE SEQUENCE [LARGE SCALE GENOMIC DNA]</scope>
    <source>
        <strain evidence="3">CECT 7649</strain>
    </source>
</reference>
<accession>A0ABW2P2C2</accession>
<protein>
    <recommendedName>
        <fullName evidence="4">Lipoprotein</fullName>
    </recommendedName>
</protein>